<evidence type="ECO:0000256" key="1">
    <source>
        <dbReference type="SAM" id="MobiDB-lite"/>
    </source>
</evidence>
<name>A0A5B7GGS0_PORTR</name>
<dbReference type="Proteomes" id="UP000324222">
    <property type="component" value="Unassembled WGS sequence"/>
</dbReference>
<accession>A0A5B7GGS0</accession>
<organism evidence="2 3">
    <name type="scientific">Portunus trituberculatus</name>
    <name type="common">Swimming crab</name>
    <name type="synonym">Neptunus trituberculatus</name>
    <dbReference type="NCBI Taxonomy" id="210409"/>
    <lineage>
        <taxon>Eukaryota</taxon>
        <taxon>Metazoa</taxon>
        <taxon>Ecdysozoa</taxon>
        <taxon>Arthropoda</taxon>
        <taxon>Crustacea</taxon>
        <taxon>Multicrustacea</taxon>
        <taxon>Malacostraca</taxon>
        <taxon>Eumalacostraca</taxon>
        <taxon>Eucarida</taxon>
        <taxon>Decapoda</taxon>
        <taxon>Pleocyemata</taxon>
        <taxon>Brachyura</taxon>
        <taxon>Eubrachyura</taxon>
        <taxon>Portunoidea</taxon>
        <taxon>Portunidae</taxon>
        <taxon>Portuninae</taxon>
        <taxon>Portunus</taxon>
    </lineage>
</organism>
<sequence>MQNHQQARVVLVVHPKAGLDSGWLDTVARRLVHVPQSERRQVGSRNSSQETVLLLEAEASLGSVDSARTQENLPPLSLVAQASGRKPEFSAGDGTSKIRNVKQRDSITK</sequence>
<gene>
    <name evidence="2" type="ORF">E2C01_052138</name>
</gene>
<reference evidence="2 3" key="1">
    <citation type="submission" date="2019-05" db="EMBL/GenBank/DDBJ databases">
        <title>Another draft genome of Portunus trituberculatus and its Hox gene families provides insights of decapod evolution.</title>
        <authorList>
            <person name="Jeong J.-H."/>
            <person name="Song I."/>
            <person name="Kim S."/>
            <person name="Choi T."/>
            <person name="Kim D."/>
            <person name="Ryu S."/>
            <person name="Kim W."/>
        </authorList>
    </citation>
    <scope>NUCLEOTIDE SEQUENCE [LARGE SCALE GENOMIC DNA]</scope>
    <source>
        <tissue evidence="2">Muscle</tissue>
    </source>
</reference>
<protein>
    <submittedName>
        <fullName evidence="2">Uncharacterized protein</fullName>
    </submittedName>
</protein>
<evidence type="ECO:0000313" key="2">
    <source>
        <dbReference type="EMBL" id="MPC58142.1"/>
    </source>
</evidence>
<comment type="caution">
    <text evidence="2">The sequence shown here is derived from an EMBL/GenBank/DDBJ whole genome shotgun (WGS) entry which is preliminary data.</text>
</comment>
<feature type="region of interest" description="Disordered" evidence="1">
    <location>
        <begin position="78"/>
        <end position="109"/>
    </location>
</feature>
<keyword evidence="3" id="KW-1185">Reference proteome</keyword>
<proteinExistence type="predicted"/>
<dbReference type="AlphaFoldDB" id="A0A5B7GGS0"/>
<evidence type="ECO:0000313" key="3">
    <source>
        <dbReference type="Proteomes" id="UP000324222"/>
    </source>
</evidence>
<dbReference type="EMBL" id="VSRR010015417">
    <property type="protein sequence ID" value="MPC58142.1"/>
    <property type="molecule type" value="Genomic_DNA"/>
</dbReference>